<dbReference type="PANTHER" id="PTHR41533">
    <property type="entry name" value="L,D-TRANSPEPTIDASE HI_1667-RELATED"/>
    <property type="match status" value="1"/>
</dbReference>
<keyword evidence="3" id="KW-0808">Transferase</keyword>
<accession>A0ABX6T238</accession>
<keyword evidence="8" id="KW-0732">Signal</keyword>
<keyword evidence="4 7" id="KW-0133">Cell shape</keyword>
<dbReference type="InterPro" id="IPR002477">
    <property type="entry name" value="Peptidoglycan-bd-like"/>
</dbReference>
<evidence type="ECO:0000256" key="6">
    <source>
        <dbReference type="ARBA" id="ARBA00023316"/>
    </source>
</evidence>
<evidence type="ECO:0000256" key="3">
    <source>
        <dbReference type="ARBA" id="ARBA00022679"/>
    </source>
</evidence>
<comment type="similarity">
    <text evidence="2">Belongs to the YkuD family.</text>
</comment>
<evidence type="ECO:0000259" key="9">
    <source>
        <dbReference type="PROSITE" id="PS52029"/>
    </source>
</evidence>
<dbReference type="SUPFAM" id="SSF141523">
    <property type="entry name" value="L,D-transpeptidase catalytic domain-like"/>
    <property type="match status" value="1"/>
</dbReference>
<dbReference type="Pfam" id="PF03734">
    <property type="entry name" value="YkuD"/>
    <property type="match status" value="1"/>
</dbReference>
<evidence type="ECO:0000313" key="10">
    <source>
        <dbReference type="EMBL" id="QNP43840.1"/>
    </source>
</evidence>
<feature type="chain" id="PRO_5046326739" evidence="8">
    <location>
        <begin position="20"/>
        <end position="431"/>
    </location>
</feature>
<comment type="pathway">
    <text evidence="1 7">Cell wall biogenesis; peptidoglycan biosynthesis.</text>
</comment>
<dbReference type="PROSITE" id="PS52029">
    <property type="entry name" value="LD_TPASE"/>
    <property type="match status" value="1"/>
</dbReference>
<dbReference type="InterPro" id="IPR005490">
    <property type="entry name" value="LD_TPept_cat_dom"/>
</dbReference>
<dbReference type="EMBL" id="CP060780">
    <property type="protein sequence ID" value="QNP43840.1"/>
    <property type="molecule type" value="Genomic_DNA"/>
</dbReference>
<dbReference type="InterPro" id="IPR036366">
    <property type="entry name" value="PGBDSf"/>
</dbReference>
<feature type="active site" description="Proton donor/acceptor" evidence="7">
    <location>
        <position position="329"/>
    </location>
</feature>
<evidence type="ECO:0000256" key="5">
    <source>
        <dbReference type="ARBA" id="ARBA00022984"/>
    </source>
</evidence>
<dbReference type="SUPFAM" id="SSF47090">
    <property type="entry name" value="PGBD-like"/>
    <property type="match status" value="1"/>
</dbReference>
<dbReference type="Proteomes" id="UP000516134">
    <property type="component" value="Chromosome"/>
</dbReference>
<dbReference type="PANTHER" id="PTHR41533:SF2">
    <property type="entry name" value="BLR7131 PROTEIN"/>
    <property type="match status" value="1"/>
</dbReference>
<evidence type="ECO:0000256" key="2">
    <source>
        <dbReference type="ARBA" id="ARBA00005992"/>
    </source>
</evidence>
<keyword evidence="5 7" id="KW-0573">Peptidoglycan synthesis</keyword>
<feature type="domain" description="L,D-TPase catalytic" evidence="9">
    <location>
        <begin position="193"/>
        <end position="378"/>
    </location>
</feature>
<sequence>MRRLVLVLAGLSLPASALAAAQQPIEPIDVPPSIEQGLDMVYIDREIAPTIEQRDEQQQAQGLDDFKVAPVDMFSPVHPLYTDLRRALVRYQMRWGSLPQDQVSAGPTLKLNMTGDRVAALRHRLGLADGTKFDPPLAAAVKEFQEAHGMKGDGIAGAGTLAALNRGFKHYESILLLNLERARRLPQTTESGRYVLVDAGAARLWMYENGRPVDSMRVIVGSNATETPMMAALLRFVSVHPWWNTPPELAKKSVAPGVLKEGLKYLTDRDYQVLSDWSDDAVAVDPQTIDWQAVADGKITARLRRGPGEWNSMGDYKFNMPNDFGIYLHDVPGHEKDLFKADNRWISNGCIRLEDAQRLAKWLFGKPLKADGSKTEVNVDLPEPVPVYVTYLTAEAGPSGPKFRADPYNRDPALLARYFGDGDRQVAAVSN</sequence>
<evidence type="ECO:0000256" key="4">
    <source>
        <dbReference type="ARBA" id="ARBA00022960"/>
    </source>
</evidence>
<dbReference type="Pfam" id="PF01471">
    <property type="entry name" value="PG_binding_1"/>
    <property type="match status" value="1"/>
</dbReference>
<evidence type="ECO:0000313" key="11">
    <source>
        <dbReference type="Proteomes" id="UP000516134"/>
    </source>
</evidence>
<feature type="signal peptide" evidence="8">
    <location>
        <begin position="1"/>
        <end position="19"/>
    </location>
</feature>
<evidence type="ECO:0000256" key="8">
    <source>
        <dbReference type="SAM" id="SignalP"/>
    </source>
</evidence>
<dbReference type="InterPro" id="IPR052905">
    <property type="entry name" value="LD-transpeptidase_YkuD-like"/>
</dbReference>
<evidence type="ECO:0000256" key="7">
    <source>
        <dbReference type="PROSITE-ProRule" id="PRU01373"/>
    </source>
</evidence>
<dbReference type="InterPro" id="IPR036365">
    <property type="entry name" value="PGBD-like_sf"/>
</dbReference>
<dbReference type="Gene3D" id="2.40.440.10">
    <property type="entry name" value="L,D-transpeptidase catalytic domain-like"/>
    <property type="match status" value="1"/>
</dbReference>
<keyword evidence="6 7" id="KW-0961">Cell wall biogenesis/degradation</keyword>
<reference evidence="10 11" key="1">
    <citation type="submission" date="2020-08" db="EMBL/GenBank/DDBJ databases">
        <title>Genome sequence of Sphingomonas daechungensis KACC 18115T.</title>
        <authorList>
            <person name="Hyun D.-W."/>
            <person name="Bae J.-W."/>
        </authorList>
    </citation>
    <scope>NUCLEOTIDE SEQUENCE [LARGE SCALE GENOMIC DNA]</scope>
    <source>
        <strain evidence="10 11">KACC 18115</strain>
    </source>
</reference>
<proteinExistence type="inferred from homology"/>
<dbReference type="RefSeq" id="WP_187715265.1">
    <property type="nucleotide sequence ID" value="NZ_BAABJC010000001.1"/>
</dbReference>
<protein>
    <submittedName>
        <fullName evidence="10">L,D-transpeptidase family protein</fullName>
    </submittedName>
</protein>
<keyword evidence="11" id="KW-1185">Reference proteome</keyword>
<dbReference type="InterPro" id="IPR038063">
    <property type="entry name" value="Transpep_catalytic_dom"/>
</dbReference>
<feature type="active site" description="Nucleophile" evidence="7">
    <location>
        <position position="350"/>
    </location>
</feature>
<gene>
    <name evidence="10" type="ORF">H9L15_04165</name>
</gene>
<organism evidence="10 11">
    <name type="scientific">Sphingomonas daechungensis</name>
    <dbReference type="NCBI Taxonomy" id="1176646"/>
    <lineage>
        <taxon>Bacteria</taxon>
        <taxon>Pseudomonadati</taxon>
        <taxon>Pseudomonadota</taxon>
        <taxon>Alphaproteobacteria</taxon>
        <taxon>Sphingomonadales</taxon>
        <taxon>Sphingomonadaceae</taxon>
        <taxon>Sphingomonas</taxon>
    </lineage>
</organism>
<name>A0ABX6T238_9SPHN</name>
<dbReference type="Gene3D" id="1.10.101.10">
    <property type="entry name" value="PGBD-like superfamily/PGBD"/>
    <property type="match status" value="1"/>
</dbReference>
<dbReference type="CDD" id="cd16913">
    <property type="entry name" value="YkuD_like"/>
    <property type="match status" value="1"/>
</dbReference>
<evidence type="ECO:0000256" key="1">
    <source>
        <dbReference type="ARBA" id="ARBA00004752"/>
    </source>
</evidence>